<dbReference type="NCBIfam" id="NF009154">
    <property type="entry name" value="PRK12497.3-3"/>
    <property type="match status" value="1"/>
</dbReference>
<name>A0ABY6P4B1_9NOCA</name>
<gene>
    <name evidence="3" type="ORF">RHODO2019_04550</name>
</gene>
<organism evidence="3 4">
    <name type="scientific">Rhodococcus antarcticus</name>
    <dbReference type="NCBI Taxonomy" id="2987751"/>
    <lineage>
        <taxon>Bacteria</taxon>
        <taxon>Bacillati</taxon>
        <taxon>Actinomycetota</taxon>
        <taxon>Actinomycetes</taxon>
        <taxon>Mycobacteriales</taxon>
        <taxon>Nocardiaceae</taxon>
        <taxon>Rhodococcus</taxon>
    </lineage>
</organism>
<evidence type="ECO:0000313" key="3">
    <source>
        <dbReference type="EMBL" id="UZJ26515.1"/>
    </source>
</evidence>
<dbReference type="NCBIfam" id="TIGR00252">
    <property type="entry name" value="YraN family protein"/>
    <property type="match status" value="1"/>
</dbReference>
<dbReference type="RefSeq" id="WP_265384619.1">
    <property type="nucleotide sequence ID" value="NZ_CP110615.1"/>
</dbReference>
<dbReference type="PANTHER" id="PTHR34039">
    <property type="entry name" value="UPF0102 PROTEIN YRAN"/>
    <property type="match status" value="1"/>
</dbReference>
<evidence type="ECO:0000313" key="4">
    <source>
        <dbReference type="Proteomes" id="UP001164965"/>
    </source>
</evidence>
<comment type="similarity">
    <text evidence="1 2">Belongs to the UPF0102 family.</text>
</comment>
<proteinExistence type="inferred from homology"/>
<dbReference type="SUPFAM" id="SSF52980">
    <property type="entry name" value="Restriction endonuclease-like"/>
    <property type="match status" value="1"/>
</dbReference>
<protein>
    <recommendedName>
        <fullName evidence="2">UPF0102 protein RHODO2019_04550</fullName>
    </recommendedName>
</protein>
<dbReference type="Pfam" id="PF02021">
    <property type="entry name" value="UPF0102"/>
    <property type="match status" value="1"/>
</dbReference>
<reference evidence="3" key="1">
    <citation type="submission" date="2022-10" db="EMBL/GenBank/DDBJ databases">
        <title>Rhodococcus sp.75.</title>
        <authorList>
            <person name="Sun M."/>
        </authorList>
    </citation>
    <scope>NUCLEOTIDE SEQUENCE</scope>
    <source>
        <strain evidence="3">75</strain>
    </source>
</reference>
<dbReference type="Proteomes" id="UP001164965">
    <property type="component" value="Chromosome"/>
</dbReference>
<dbReference type="PANTHER" id="PTHR34039:SF1">
    <property type="entry name" value="UPF0102 PROTEIN YRAN"/>
    <property type="match status" value="1"/>
</dbReference>
<dbReference type="InterPro" id="IPR003509">
    <property type="entry name" value="UPF0102_YraN-like"/>
</dbReference>
<evidence type="ECO:0000256" key="1">
    <source>
        <dbReference type="ARBA" id="ARBA00006738"/>
    </source>
</evidence>
<dbReference type="EMBL" id="CP110615">
    <property type="protein sequence ID" value="UZJ26515.1"/>
    <property type="molecule type" value="Genomic_DNA"/>
</dbReference>
<sequence>MLGARGEQIAVEHLTGQGLVVLDRNWRCREGELDVVATDGATVVVVEVKTRTGTGYGTPEESVTPRKLARIRRVTQRWLSEHRVGWVEVRFDVVAVLVDRRTGTAQVTHLRGVF</sequence>
<dbReference type="Gene3D" id="3.40.1350.10">
    <property type="match status" value="1"/>
</dbReference>
<dbReference type="InterPro" id="IPR011856">
    <property type="entry name" value="tRNA_endonuc-like_dom_sf"/>
</dbReference>
<dbReference type="InterPro" id="IPR011335">
    <property type="entry name" value="Restrct_endonuc-II-like"/>
</dbReference>
<evidence type="ECO:0000256" key="2">
    <source>
        <dbReference type="HAMAP-Rule" id="MF_00048"/>
    </source>
</evidence>
<dbReference type="CDD" id="cd20736">
    <property type="entry name" value="PoNe_Nuclease"/>
    <property type="match status" value="1"/>
</dbReference>
<dbReference type="NCBIfam" id="NF009150">
    <property type="entry name" value="PRK12497.1-3"/>
    <property type="match status" value="1"/>
</dbReference>
<accession>A0ABY6P4B1</accession>
<keyword evidence="4" id="KW-1185">Reference proteome</keyword>
<dbReference type="HAMAP" id="MF_00048">
    <property type="entry name" value="UPF0102"/>
    <property type="match status" value="1"/>
</dbReference>